<feature type="transmembrane region" description="Helical" evidence="1">
    <location>
        <begin position="113"/>
        <end position="135"/>
    </location>
</feature>
<dbReference type="Proteomes" id="UP000295210">
    <property type="component" value="Unassembled WGS sequence"/>
</dbReference>
<keyword evidence="1" id="KW-0472">Membrane</keyword>
<feature type="transmembrane region" description="Helical" evidence="1">
    <location>
        <begin position="20"/>
        <end position="48"/>
    </location>
</feature>
<comment type="caution">
    <text evidence="2">The sequence shown here is derived from an EMBL/GenBank/DDBJ whole genome shotgun (WGS) entry which is preliminary data.</text>
</comment>
<proteinExistence type="predicted"/>
<evidence type="ECO:0000313" key="3">
    <source>
        <dbReference type="Proteomes" id="UP000295210"/>
    </source>
</evidence>
<protein>
    <submittedName>
        <fullName evidence="2">Putative transporter (Transmembrane protein)</fullName>
    </submittedName>
</protein>
<evidence type="ECO:0000313" key="2">
    <source>
        <dbReference type="EMBL" id="TCK75764.1"/>
    </source>
</evidence>
<name>A0A4R1LC53_9BACT</name>
<organism evidence="2 3">
    <name type="scientific">Acidipila rosea</name>
    <dbReference type="NCBI Taxonomy" id="768535"/>
    <lineage>
        <taxon>Bacteria</taxon>
        <taxon>Pseudomonadati</taxon>
        <taxon>Acidobacteriota</taxon>
        <taxon>Terriglobia</taxon>
        <taxon>Terriglobales</taxon>
        <taxon>Acidobacteriaceae</taxon>
        <taxon>Acidipila</taxon>
    </lineage>
</organism>
<feature type="transmembrane region" description="Helical" evidence="1">
    <location>
        <begin position="80"/>
        <end position="101"/>
    </location>
</feature>
<accession>A0A4R1LC53</accession>
<keyword evidence="1" id="KW-1133">Transmembrane helix</keyword>
<feature type="transmembrane region" description="Helical" evidence="1">
    <location>
        <begin position="156"/>
        <end position="174"/>
    </location>
</feature>
<keyword evidence="3" id="KW-1185">Reference proteome</keyword>
<dbReference type="EMBL" id="SMGK01000001">
    <property type="protein sequence ID" value="TCK75764.1"/>
    <property type="molecule type" value="Genomic_DNA"/>
</dbReference>
<reference evidence="2 3" key="1">
    <citation type="submission" date="2019-03" db="EMBL/GenBank/DDBJ databases">
        <title>Genomic Encyclopedia of Type Strains, Phase IV (KMG-IV): sequencing the most valuable type-strain genomes for metagenomic binning, comparative biology and taxonomic classification.</title>
        <authorList>
            <person name="Goeker M."/>
        </authorList>
    </citation>
    <scope>NUCLEOTIDE SEQUENCE [LARGE SCALE GENOMIC DNA]</scope>
    <source>
        <strain evidence="2 3">DSM 103428</strain>
    </source>
</reference>
<gene>
    <name evidence="2" type="ORF">C7378_0756</name>
</gene>
<feature type="transmembrane region" description="Helical" evidence="1">
    <location>
        <begin position="186"/>
        <end position="207"/>
    </location>
</feature>
<sequence length="235" mass="25566">MWQQIQQSLVQSIERVITKIVTLLPGIVAFVLALIIFAAISWVFAMAIRRLLIAIRFDERLSQERSSLAEWSPGSTPTVLVVRTVFWCGIIIGVLVGVSAFEAASAEAGISAYIFGYVPRVVGAAILLFAGNIIARFLSRTVLISGVNMNLQYARLLSLGVKWLVLVLTAAMVLDHLAIGGQIVDLAFGILFGGIVLALSLSVGLGSRELVTRSLEREASRPVEVPTEERKIHHF</sequence>
<evidence type="ECO:0000256" key="1">
    <source>
        <dbReference type="SAM" id="Phobius"/>
    </source>
</evidence>
<dbReference type="OrthoDB" id="117109at2"/>
<keyword evidence="1 2" id="KW-0812">Transmembrane</keyword>
<dbReference type="InterPro" id="IPR008910">
    <property type="entry name" value="MSC_TM_helix"/>
</dbReference>
<dbReference type="AlphaFoldDB" id="A0A4R1LC53"/>
<dbReference type="Pfam" id="PF05552">
    <property type="entry name" value="MS_channel_1st_1"/>
    <property type="match status" value="1"/>
</dbReference>
<dbReference type="RefSeq" id="WP_131991850.1">
    <property type="nucleotide sequence ID" value="NZ_SMGK01000001.1"/>
</dbReference>